<keyword evidence="1" id="KW-1133">Transmembrane helix</keyword>
<dbReference type="EMBL" id="JAPFFF010000009">
    <property type="protein sequence ID" value="KAK8882226.1"/>
    <property type="molecule type" value="Genomic_DNA"/>
</dbReference>
<dbReference type="Proteomes" id="UP001470230">
    <property type="component" value="Unassembled WGS sequence"/>
</dbReference>
<feature type="transmembrane region" description="Helical" evidence="1">
    <location>
        <begin position="118"/>
        <end position="137"/>
    </location>
</feature>
<protein>
    <submittedName>
        <fullName evidence="2">Uncharacterized protein</fullName>
    </submittedName>
</protein>
<proteinExistence type="predicted"/>
<accession>A0ABR2JTY9</accession>
<feature type="transmembrane region" description="Helical" evidence="1">
    <location>
        <begin position="93"/>
        <end position="111"/>
    </location>
</feature>
<evidence type="ECO:0000313" key="3">
    <source>
        <dbReference type="Proteomes" id="UP001470230"/>
    </source>
</evidence>
<reference evidence="2 3" key="1">
    <citation type="submission" date="2024-04" db="EMBL/GenBank/DDBJ databases">
        <title>Tritrichomonas musculus Genome.</title>
        <authorList>
            <person name="Alves-Ferreira E."/>
            <person name="Grigg M."/>
            <person name="Lorenzi H."/>
            <person name="Galac M."/>
        </authorList>
    </citation>
    <scope>NUCLEOTIDE SEQUENCE [LARGE SCALE GENOMIC DNA]</scope>
    <source>
        <strain evidence="2 3">EAF2021</strain>
    </source>
</reference>
<evidence type="ECO:0000313" key="2">
    <source>
        <dbReference type="EMBL" id="KAK8882226.1"/>
    </source>
</evidence>
<keyword evidence="3" id="KW-1185">Reference proteome</keyword>
<feature type="transmembrane region" description="Helical" evidence="1">
    <location>
        <begin position="9"/>
        <end position="28"/>
    </location>
</feature>
<name>A0ABR2JTY9_9EUKA</name>
<evidence type="ECO:0000256" key="1">
    <source>
        <dbReference type="SAM" id="Phobius"/>
    </source>
</evidence>
<organism evidence="2 3">
    <name type="scientific">Tritrichomonas musculus</name>
    <dbReference type="NCBI Taxonomy" id="1915356"/>
    <lineage>
        <taxon>Eukaryota</taxon>
        <taxon>Metamonada</taxon>
        <taxon>Parabasalia</taxon>
        <taxon>Tritrichomonadida</taxon>
        <taxon>Tritrichomonadidae</taxon>
        <taxon>Tritrichomonas</taxon>
    </lineage>
</organism>
<feature type="transmembrane region" description="Helical" evidence="1">
    <location>
        <begin position="143"/>
        <end position="165"/>
    </location>
</feature>
<comment type="caution">
    <text evidence="2">The sequence shown here is derived from an EMBL/GenBank/DDBJ whole genome shotgun (WGS) entry which is preliminary data.</text>
</comment>
<gene>
    <name evidence="2" type="ORF">M9Y10_044867</name>
</gene>
<keyword evidence="1" id="KW-0812">Transmembrane</keyword>
<keyword evidence="1" id="KW-0472">Membrane</keyword>
<sequence>MKDFYKNPFFRSVIFIPLLIYATSIPWAQFAGSEFKPVYCIAPFSKHFFEKFILMKPQKERTYPQGLLQVFLENPELRLLAVPPEKGGPSNQLVYAIEGTAIIFSLALIAFPTSPTQLIGFIISMSSNFGYVLNLILYENLDLYHISWGVYVDIAFSFLGLVCIVY</sequence>